<dbReference type="EMBL" id="QLIN01000002">
    <property type="protein sequence ID" value="RAI71479.1"/>
    <property type="molecule type" value="Genomic_DNA"/>
</dbReference>
<protein>
    <submittedName>
        <fullName evidence="1">Uncharacterized protein</fullName>
    </submittedName>
</protein>
<gene>
    <name evidence="1" type="ORF">DOZ80_06480</name>
</gene>
<evidence type="ECO:0000313" key="2">
    <source>
        <dbReference type="Proteomes" id="UP000249493"/>
    </source>
</evidence>
<reference evidence="1 2" key="1">
    <citation type="submission" date="2018-06" db="EMBL/GenBank/DDBJ databases">
        <authorList>
            <person name="Zhirakovskaya E."/>
        </authorList>
    </citation>
    <scope>NUCLEOTIDE SEQUENCE [LARGE SCALE GENOMIC DNA]</scope>
    <source>
        <strain evidence="1 2">LY3</strain>
    </source>
</reference>
<proteinExistence type="predicted"/>
<organism evidence="1 2">
    <name type="scientific">Pseudomonas fluorescens</name>
    <dbReference type="NCBI Taxonomy" id="294"/>
    <lineage>
        <taxon>Bacteria</taxon>
        <taxon>Pseudomonadati</taxon>
        <taxon>Pseudomonadota</taxon>
        <taxon>Gammaproteobacteria</taxon>
        <taxon>Pseudomonadales</taxon>
        <taxon>Pseudomonadaceae</taxon>
        <taxon>Pseudomonas</taxon>
    </lineage>
</organism>
<name>A0A327NB41_PSEFL</name>
<sequence>MKSSQKHSIETKSVGYIKARHNNTELFNSTEVNASFNGDLIVIEGLINFQVVFSLLIEPSTPSGEQVFVPGGKLNRVIYHAATGNHRAVSGTFNANLDNLNEKYRLTFKLLFADPGEIEGELDITGLNA</sequence>
<accession>A0A327NB41</accession>
<dbReference type="Proteomes" id="UP000249493">
    <property type="component" value="Unassembled WGS sequence"/>
</dbReference>
<dbReference type="RefSeq" id="WP_111281206.1">
    <property type="nucleotide sequence ID" value="NZ_QLIN01000002.1"/>
</dbReference>
<comment type="caution">
    <text evidence="1">The sequence shown here is derived from an EMBL/GenBank/DDBJ whole genome shotgun (WGS) entry which is preliminary data.</text>
</comment>
<evidence type="ECO:0000313" key="1">
    <source>
        <dbReference type="EMBL" id="RAI71479.1"/>
    </source>
</evidence>
<dbReference type="AlphaFoldDB" id="A0A327NB41"/>